<dbReference type="EMBL" id="JADIMQ010000107">
    <property type="protein sequence ID" value="MBO8449099.1"/>
    <property type="molecule type" value="Genomic_DNA"/>
</dbReference>
<keyword evidence="1" id="KW-0645">Protease</keyword>
<dbReference type="InterPro" id="IPR025657">
    <property type="entry name" value="RadC_JAB"/>
</dbReference>
<dbReference type="CDD" id="cd08071">
    <property type="entry name" value="MPN_DUF2466"/>
    <property type="match status" value="1"/>
</dbReference>
<evidence type="ECO:0000313" key="8">
    <source>
        <dbReference type="Proteomes" id="UP000810252"/>
    </source>
</evidence>
<dbReference type="PANTHER" id="PTHR30471">
    <property type="entry name" value="DNA REPAIR PROTEIN RADC"/>
    <property type="match status" value="1"/>
</dbReference>
<dbReference type="AlphaFoldDB" id="A0A9D9HFT8"/>
<name>A0A9D9HFT8_9BACT</name>
<keyword evidence="3" id="KW-0378">Hydrolase</keyword>
<dbReference type="GO" id="GO:0046872">
    <property type="term" value="F:metal ion binding"/>
    <property type="evidence" value="ECO:0007669"/>
    <property type="project" value="UniProtKB-KW"/>
</dbReference>
<dbReference type="Pfam" id="PF04002">
    <property type="entry name" value="RadC"/>
    <property type="match status" value="1"/>
</dbReference>
<organism evidence="7 8">
    <name type="scientific">Candidatus Cryptobacteroides merdigallinarum</name>
    <dbReference type="NCBI Taxonomy" id="2840770"/>
    <lineage>
        <taxon>Bacteria</taxon>
        <taxon>Pseudomonadati</taxon>
        <taxon>Bacteroidota</taxon>
        <taxon>Bacteroidia</taxon>
        <taxon>Bacteroidales</taxon>
        <taxon>Candidatus Cryptobacteroides</taxon>
    </lineage>
</organism>
<evidence type="ECO:0000256" key="3">
    <source>
        <dbReference type="ARBA" id="ARBA00022801"/>
    </source>
</evidence>
<evidence type="ECO:0000256" key="1">
    <source>
        <dbReference type="ARBA" id="ARBA00022670"/>
    </source>
</evidence>
<comment type="caution">
    <text evidence="7">The sequence shown here is derived from an EMBL/GenBank/DDBJ whole genome shotgun (WGS) entry which is preliminary data.</text>
</comment>
<dbReference type="PROSITE" id="PS50249">
    <property type="entry name" value="MPN"/>
    <property type="match status" value="1"/>
</dbReference>
<reference evidence="7" key="2">
    <citation type="journal article" date="2021" name="PeerJ">
        <title>Extensive microbial diversity within the chicken gut microbiome revealed by metagenomics and culture.</title>
        <authorList>
            <person name="Gilroy R."/>
            <person name="Ravi A."/>
            <person name="Getino M."/>
            <person name="Pursley I."/>
            <person name="Horton D.L."/>
            <person name="Alikhan N.F."/>
            <person name="Baker D."/>
            <person name="Gharbi K."/>
            <person name="Hall N."/>
            <person name="Watson M."/>
            <person name="Adriaenssens E.M."/>
            <person name="Foster-Nyarko E."/>
            <person name="Jarju S."/>
            <person name="Secka A."/>
            <person name="Antonio M."/>
            <person name="Oren A."/>
            <person name="Chaudhuri R.R."/>
            <person name="La Ragione R."/>
            <person name="Hildebrand F."/>
            <person name="Pallen M.J."/>
        </authorList>
    </citation>
    <scope>NUCLEOTIDE SEQUENCE</scope>
    <source>
        <strain evidence="7">20514</strain>
    </source>
</reference>
<dbReference type="InterPro" id="IPR037518">
    <property type="entry name" value="MPN"/>
</dbReference>
<protein>
    <submittedName>
        <fullName evidence="7">JAB domain-containing protein</fullName>
    </submittedName>
</protein>
<evidence type="ECO:0000256" key="4">
    <source>
        <dbReference type="ARBA" id="ARBA00022833"/>
    </source>
</evidence>
<keyword evidence="4" id="KW-0862">Zinc</keyword>
<gene>
    <name evidence="7" type="ORF">IAC29_07510</name>
</gene>
<reference evidence="7" key="1">
    <citation type="submission" date="2020-10" db="EMBL/GenBank/DDBJ databases">
        <authorList>
            <person name="Gilroy R."/>
        </authorList>
    </citation>
    <scope>NUCLEOTIDE SEQUENCE</scope>
    <source>
        <strain evidence="7">20514</strain>
    </source>
</reference>
<accession>A0A9D9HFT8</accession>
<dbReference type="GO" id="GO:0008237">
    <property type="term" value="F:metallopeptidase activity"/>
    <property type="evidence" value="ECO:0007669"/>
    <property type="project" value="UniProtKB-KW"/>
</dbReference>
<evidence type="ECO:0000313" key="7">
    <source>
        <dbReference type="EMBL" id="MBO8449099.1"/>
    </source>
</evidence>
<proteinExistence type="predicted"/>
<keyword evidence="2" id="KW-0479">Metal-binding</keyword>
<evidence type="ECO:0000259" key="6">
    <source>
        <dbReference type="PROSITE" id="PS50249"/>
    </source>
</evidence>
<feature type="domain" description="MPN" evidence="6">
    <location>
        <begin position="59"/>
        <end position="181"/>
    </location>
</feature>
<keyword evidence="5" id="KW-0482">Metalloprotease</keyword>
<evidence type="ECO:0000256" key="2">
    <source>
        <dbReference type="ARBA" id="ARBA00022723"/>
    </source>
</evidence>
<dbReference type="Gene3D" id="3.40.140.10">
    <property type="entry name" value="Cytidine Deaminase, domain 2"/>
    <property type="match status" value="1"/>
</dbReference>
<dbReference type="GO" id="GO:0006508">
    <property type="term" value="P:proteolysis"/>
    <property type="evidence" value="ECO:0007669"/>
    <property type="project" value="UniProtKB-KW"/>
</dbReference>
<evidence type="ECO:0000256" key="5">
    <source>
        <dbReference type="ARBA" id="ARBA00023049"/>
    </source>
</evidence>
<sequence>MDVENLRILGISVSGNVSARELLTRSKEELLLIEDSGKLNALKEICLEVCRCQADDVAAVRSSADAYAVISPELRFLDHEECWIILLDSANHVIAKESITKGGLTSCILDVRRIVKSCLIANAVSVIMAHNHPGGGRMPSSSDIRQTERLKKALELFDINLLDHIIVTDDGFYSFAEGEHKALVH</sequence>
<dbReference type="InterPro" id="IPR001405">
    <property type="entry name" value="UPF0758"/>
</dbReference>
<dbReference type="Proteomes" id="UP000810252">
    <property type="component" value="Unassembled WGS sequence"/>
</dbReference>
<dbReference type="PANTHER" id="PTHR30471:SF3">
    <property type="entry name" value="UPF0758 PROTEIN YEES-RELATED"/>
    <property type="match status" value="1"/>
</dbReference>